<feature type="region of interest" description="Disordered" evidence="1">
    <location>
        <begin position="46"/>
        <end position="65"/>
    </location>
</feature>
<proteinExistence type="predicted"/>
<name>A0A369JP88_HYPMA</name>
<accession>A0A369JP88</accession>
<organism evidence="2 3">
    <name type="scientific">Hypsizygus marmoreus</name>
    <name type="common">White beech mushroom</name>
    <name type="synonym">Agaricus marmoreus</name>
    <dbReference type="NCBI Taxonomy" id="39966"/>
    <lineage>
        <taxon>Eukaryota</taxon>
        <taxon>Fungi</taxon>
        <taxon>Dikarya</taxon>
        <taxon>Basidiomycota</taxon>
        <taxon>Agaricomycotina</taxon>
        <taxon>Agaricomycetes</taxon>
        <taxon>Agaricomycetidae</taxon>
        <taxon>Agaricales</taxon>
        <taxon>Tricholomatineae</taxon>
        <taxon>Lyophyllaceae</taxon>
        <taxon>Hypsizygus</taxon>
    </lineage>
</organism>
<comment type="caution">
    <text evidence="2">The sequence shown here is derived from an EMBL/GenBank/DDBJ whole genome shotgun (WGS) entry which is preliminary data.</text>
</comment>
<keyword evidence="3" id="KW-1185">Reference proteome</keyword>
<dbReference type="AlphaFoldDB" id="A0A369JP88"/>
<sequence length="201" mass="22380">MRTTDRPRDFNAPAKSFGFSFNFHHSSKLLIVFLLNCKRSALIPRHPSTSQSTMTTFDAPSPSTPETTHLLTSTSMFERRCNLYLNIWHPTINRTLAKPWIQSQLTPHRGSLSIANAQSRHSSTSQSTMTTLDAPFASTPETTHTPGQYFYTHALSKGGVICIYGIQQSTEGSGSFEFSSSEPLIVVLYQSPTLIPRHGYP</sequence>
<dbReference type="EMBL" id="LUEZ02000048">
    <property type="protein sequence ID" value="RDB23040.1"/>
    <property type="molecule type" value="Genomic_DNA"/>
</dbReference>
<evidence type="ECO:0000256" key="1">
    <source>
        <dbReference type="SAM" id="MobiDB-lite"/>
    </source>
</evidence>
<feature type="compositionally biased region" description="Polar residues" evidence="1">
    <location>
        <begin position="47"/>
        <end position="58"/>
    </location>
</feature>
<reference evidence="2" key="1">
    <citation type="submission" date="2018-04" db="EMBL/GenBank/DDBJ databases">
        <title>Whole genome sequencing of Hypsizygus marmoreus.</title>
        <authorList>
            <person name="Choi I.-G."/>
            <person name="Min B."/>
            <person name="Kim J.-G."/>
            <person name="Kim S."/>
            <person name="Oh Y.-L."/>
            <person name="Kong W.-S."/>
            <person name="Park H."/>
            <person name="Jeong J."/>
            <person name="Song E.-S."/>
        </authorList>
    </citation>
    <scope>NUCLEOTIDE SEQUENCE [LARGE SCALE GENOMIC DNA]</scope>
    <source>
        <strain evidence="2">51987-8</strain>
    </source>
</reference>
<evidence type="ECO:0000313" key="2">
    <source>
        <dbReference type="EMBL" id="RDB23040.1"/>
    </source>
</evidence>
<dbReference type="Proteomes" id="UP000076154">
    <property type="component" value="Unassembled WGS sequence"/>
</dbReference>
<dbReference type="InParanoid" id="A0A369JP88"/>
<protein>
    <submittedName>
        <fullName evidence="2">Uncharacterized protein</fullName>
    </submittedName>
</protein>
<gene>
    <name evidence="2" type="ORF">Hypma_009830</name>
</gene>
<evidence type="ECO:0000313" key="3">
    <source>
        <dbReference type="Proteomes" id="UP000076154"/>
    </source>
</evidence>